<accession>A0A9E7NE85</accession>
<dbReference type="Proteomes" id="UP001056855">
    <property type="component" value="Chromosome"/>
</dbReference>
<dbReference type="InterPro" id="IPR016181">
    <property type="entry name" value="Acyl_CoA_acyltransferase"/>
</dbReference>
<dbReference type="Gene3D" id="3.40.630.30">
    <property type="match status" value="1"/>
</dbReference>
<gene>
    <name evidence="4" type="ORF">NGM29_08930</name>
</gene>
<name>A0A9E7NE85_9EURY</name>
<proteinExistence type="predicted"/>
<dbReference type="SUPFAM" id="SSF55729">
    <property type="entry name" value="Acyl-CoA N-acyltransferases (Nat)"/>
    <property type="match status" value="1"/>
</dbReference>
<dbReference type="InterPro" id="IPR050832">
    <property type="entry name" value="Bact_Acetyltransf"/>
</dbReference>
<dbReference type="RefSeq" id="WP_254160287.1">
    <property type="nucleotide sequence ID" value="NZ_CP100355.1"/>
</dbReference>
<organism evidence="4 5">
    <name type="scientific">Natronosalvus rutilus</name>
    <dbReference type="NCBI Taxonomy" id="2953753"/>
    <lineage>
        <taxon>Archaea</taxon>
        <taxon>Methanobacteriati</taxon>
        <taxon>Methanobacteriota</taxon>
        <taxon>Stenosarchaea group</taxon>
        <taxon>Halobacteria</taxon>
        <taxon>Halobacteriales</taxon>
        <taxon>Natrialbaceae</taxon>
        <taxon>Natronosalvus</taxon>
    </lineage>
</organism>
<dbReference type="EMBL" id="CP100355">
    <property type="protein sequence ID" value="UTF55354.1"/>
    <property type="molecule type" value="Genomic_DNA"/>
</dbReference>
<dbReference type="CDD" id="cd04301">
    <property type="entry name" value="NAT_SF"/>
    <property type="match status" value="1"/>
</dbReference>
<dbReference type="PROSITE" id="PS51186">
    <property type="entry name" value="GNAT"/>
    <property type="match status" value="1"/>
</dbReference>
<evidence type="ECO:0000259" key="3">
    <source>
        <dbReference type="PROSITE" id="PS51186"/>
    </source>
</evidence>
<keyword evidence="5" id="KW-1185">Reference proteome</keyword>
<dbReference type="PANTHER" id="PTHR43877">
    <property type="entry name" value="AMINOALKYLPHOSPHONATE N-ACETYLTRANSFERASE-RELATED-RELATED"/>
    <property type="match status" value="1"/>
</dbReference>
<evidence type="ECO:0000256" key="1">
    <source>
        <dbReference type="ARBA" id="ARBA00022679"/>
    </source>
</evidence>
<dbReference type="GeneID" id="73290166"/>
<dbReference type="PANTHER" id="PTHR43877:SF2">
    <property type="entry name" value="AMINOALKYLPHOSPHONATE N-ACETYLTRANSFERASE-RELATED"/>
    <property type="match status" value="1"/>
</dbReference>
<dbReference type="KEGG" id="sawl:NGM29_08930"/>
<keyword evidence="1" id="KW-0808">Transferase</keyword>
<reference evidence="4" key="1">
    <citation type="submission" date="2022-06" db="EMBL/GenBank/DDBJ databases">
        <title>Diverse halophilic archaea isolated from saline environments.</title>
        <authorList>
            <person name="Cui H.-L."/>
        </authorList>
    </citation>
    <scope>NUCLEOTIDE SEQUENCE</scope>
    <source>
        <strain evidence="4">WLHS1</strain>
    </source>
</reference>
<keyword evidence="2" id="KW-0012">Acyltransferase</keyword>
<dbReference type="GO" id="GO:0016747">
    <property type="term" value="F:acyltransferase activity, transferring groups other than amino-acyl groups"/>
    <property type="evidence" value="ECO:0007669"/>
    <property type="project" value="InterPro"/>
</dbReference>
<sequence>MMGDVSIREATRDDAKAIKHVARDSWHAAYDSVLGADRVDEKVESWYDPERLVTDDIEQDDRLFFVAIVDETVVGFVEMVPDESDDKLAHLYRIYVASDYWGRGIGSSLLDHIETVLEEQGFDRLQLSVMAENNVGVSFYESNGFHRTSTTHNDQLDFQQYEYLKHLG</sequence>
<dbReference type="InterPro" id="IPR000182">
    <property type="entry name" value="GNAT_dom"/>
</dbReference>
<dbReference type="AlphaFoldDB" id="A0A9E7NE85"/>
<protein>
    <submittedName>
        <fullName evidence="4">GNAT family N-acetyltransferase</fullName>
    </submittedName>
</protein>
<evidence type="ECO:0000313" key="5">
    <source>
        <dbReference type="Proteomes" id="UP001056855"/>
    </source>
</evidence>
<feature type="domain" description="N-acetyltransferase" evidence="3">
    <location>
        <begin position="5"/>
        <end position="168"/>
    </location>
</feature>
<evidence type="ECO:0000256" key="2">
    <source>
        <dbReference type="ARBA" id="ARBA00023315"/>
    </source>
</evidence>
<evidence type="ECO:0000313" key="4">
    <source>
        <dbReference type="EMBL" id="UTF55354.1"/>
    </source>
</evidence>
<dbReference type="Pfam" id="PF00583">
    <property type="entry name" value="Acetyltransf_1"/>
    <property type="match status" value="1"/>
</dbReference>